<feature type="compositionally biased region" description="Pro residues" evidence="1">
    <location>
        <begin position="1"/>
        <end position="11"/>
    </location>
</feature>
<organism evidence="3 4">
    <name type="scientific">Luteolibacter flavescens</name>
    <dbReference type="NCBI Taxonomy" id="1859460"/>
    <lineage>
        <taxon>Bacteria</taxon>
        <taxon>Pseudomonadati</taxon>
        <taxon>Verrucomicrobiota</taxon>
        <taxon>Verrucomicrobiia</taxon>
        <taxon>Verrucomicrobiales</taxon>
        <taxon>Verrucomicrobiaceae</taxon>
        <taxon>Luteolibacter</taxon>
    </lineage>
</organism>
<gene>
    <name evidence="3" type="ORF">OKA04_21790</name>
</gene>
<keyword evidence="2" id="KW-0472">Membrane</keyword>
<feature type="transmembrane region" description="Helical" evidence="2">
    <location>
        <begin position="77"/>
        <end position="97"/>
    </location>
</feature>
<proteinExistence type="predicted"/>
<evidence type="ECO:0000256" key="1">
    <source>
        <dbReference type="SAM" id="MobiDB-lite"/>
    </source>
</evidence>
<name>A0ABT3FV00_9BACT</name>
<comment type="caution">
    <text evidence="3">The sequence shown here is derived from an EMBL/GenBank/DDBJ whole genome shotgun (WGS) entry which is preliminary data.</text>
</comment>
<dbReference type="EMBL" id="JAPDDS010000017">
    <property type="protein sequence ID" value="MCW1887385.1"/>
    <property type="molecule type" value="Genomic_DNA"/>
</dbReference>
<reference evidence="3 4" key="1">
    <citation type="submission" date="2022-10" db="EMBL/GenBank/DDBJ databases">
        <title>Luteolibacter flavescens strain MCCC 1K03193, whole genome shotgun sequencing project.</title>
        <authorList>
            <person name="Zhao G."/>
            <person name="Shen L."/>
        </authorList>
    </citation>
    <scope>NUCLEOTIDE SEQUENCE [LARGE SCALE GENOMIC DNA]</scope>
    <source>
        <strain evidence="3 4">MCCC 1K03193</strain>
    </source>
</reference>
<keyword evidence="2" id="KW-1133">Transmembrane helix</keyword>
<evidence type="ECO:0000313" key="4">
    <source>
        <dbReference type="Proteomes" id="UP001207930"/>
    </source>
</evidence>
<protein>
    <submittedName>
        <fullName evidence="3">Uncharacterized protein</fullName>
    </submittedName>
</protein>
<evidence type="ECO:0000256" key="2">
    <source>
        <dbReference type="SAM" id="Phobius"/>
    </source>
</evidence>
<keyword evidence="4" id="KW-1185">Reference proteome</keyword>
<accession>A0ABT3FV00</accession>
<keyword evidence="2" id="KW-0812">Transmembrane</keyword>
<feature type="transmembrane region" description="Helical" evidence="2">
    <location>
        <begin position="54"/>
        <end position="70"/>
    </location>
</feature>
<dbReference type="Proteomes" id="UP001207930">
    <property type="component" value="Unassembled WGS sequence"/>
</dbReference>
<sequence>MQPPSGTPHPPSGETTSPPELPSRKSGGRISLAIAMVLLAASPTVMSSPEDMRPWYFACLLFSSAGYLMAKSRRQKLAGITVITLSALGFINGCWALF</sequence>
<feature type="region of interest" description="Disordered" evidence="1">
    <location>
        <begin position="1"/>
        <end position="26"/>
    </location>
</feature>
<evidence type="ECO:0000313" key="3">
    <source>
        <dbReference type="EMBL" id="MCW1887385.1"/>
    </source>
</evidence>
<dbReference type="RefSeq" id="WP_264503341.1">
    <property type="nucleotide sequence ID" value="NZ_JAPDDS010000017.1"/>
</dbReference>